<organism evidence="1 2">
    <name type="scientific">Clonostachys rosea f. rosea IK726</name>
    <dbReference type="NCBI Taxonomy" id="1349383"/>
    <lineage>
        <taxon>Eukaryota</taxon>
        <taxon>Fungi</taxon>
        <taxon>Dikarya</taxon>
        <taxon>Ascomycota</taxon>
        <taxon>Pezizomycotina</taxon>
        <taxon>Sordariomycetes</taxon>
        <taxon>Hypocreomycetidae</taxon>
        <taxon>Hypocreales</taxon>
        <taxon>Bionectriaceae</taxon>
        <taxon>Clonostachys</taxon>
    </lineage>
</organism>
<sequence length="194" mass="21286">MATLGLDDDELKSVEQMVSRISQLSSSINSLKHDLLRSAPLPPPSSFQASAQILPAQPSRPSSTASPRTRSCFSQMAVHPSTNYPGRTQEGLLSTLLRSKLEPQMEERVSLGLETAHRATPEGIAVLQEVWDECRRWTQQRIAEYVSEEADDVYTKQERDAGVEMCGPACGGSSEEDESDDDDEGEDEDESTIG</sequence>
<dbReference type="EMBL" id="CADEHS020000199">
    <property type="protein sequence ID" value="CAG9950853.1"/>
    <property type="molecule type" value="Genomic_DNA"/>
</dbReference>
<dbReference type="Proteomes" id="UP000836387">
    <property type="component" value="Unassembled WGS sequence"/>
</dbReference>
<protein>
    <submittedName>
        <fullName evidence="1">Uncharacterized protein</fullName>
    </submittedName>
</protein>
<evidence type="ECO:0000313" key="2">
    <source>
        <dbReference type="Proteomes" id="UP000836387"/>
    </source>
</evidence>
<name>A0ACA9UE52_BIOOC</name>
<accession>A0ACA9UE52</accession>
<reference evidence="1" key="2">
    <citation type="submission" date="2021-10" db="EMBL/GenBank/DDBJ databases">
        <authorList>
            <person name="Piombo E."/>
        </authorList>
    </citation>
    <scope>NUCLEOTIDE SEQUENCE</scope>
</reference>
<evidence type="ECO:0000313" key="1">
    <source>
        <dbReference type="EMBL" id="CAG9950853.1"/>
    </source>
</evidence>
<comment type="caution">
    <text evidence="1">The sequence shown here is derived from an EMBL/GenBank/DDBJ whole genome shotgun (WGS) entry which is preliminary data.</text>
</comment>
<gene>
    <name evidence="1" type="ORF">CRV2_00021067</name>
</gene>
<keyword evidence="2" id="KW-1185">Reference proteome</keyword>
<reference evidence="1" key="1">
    <citation type="submission" date="2020-04" db="EMBL/GenBank/DDBJ databases">
        <authorList>
            <person name="Broberg M."/>
        </authorList>
    </citation>
    <scope>NUCLEOTIDE SEQUENCE</scope>
</reference>
<proteinExistence type="predicted"/>